<evidence type="ECO:0000256" key="3">
    <source>
        <dbReference type="ARBA" id="ARBA00022692"/>
    </source>
</evidence>
<dbReference type="EMBL" id="CM035428">
    <property type="protein sequence ID" value="KAH7301412.1"/>
    <property type="molecule type" value="Genomic_DNA"/>
</dbReference>
<evidence type="ECO:0000256" key="2">
    <source>
        <dbReference type="ARBA" id="ARBA00022448"/>
    </source>
</evidence>
<evidence type="ECO:0000256" key="4">
    <source>
        <dbReference type="ARBA" id="ARBA00022989"/>
    </source>
</evidence>
<dbReference type="InterPro" id="IPR001320">
    <property type="entry name" value="Iontro_rcpt_C"/>
</dbReference>
<evidence type="ECO:0000313" key="14">
    <source>
        <dbReference type="Proteomes" id="UP000825935"/>
    </source>
</evidence>
<keyword evidence="8" id="KW-0325">Glycoprotein</keyword>
<evidence type="ECO:0000259" key="12">
    <source>
        <dbReference type="Pfam" id="PF00060"/>
    </source>
</evidence>
<evidence type="ECO:0000256" key="9">
    <source>
        <dbReference type="ARBA" id="ARBA00023286"/>
    </source>
</evidence>
<evidence type="ECO:0000256" key="10">
    <source>
        <dbReference type="ARBA" id="ARBA00023303"/>
    </source>
</evidence>
<sequence>MMRLPVSGDLQIHSEESVRTNLGRIVTVMWLLMMIIFNSSYTASLASLLSAQQRYPTIESFDALRNDPNIQGLASAGAFDQAFRKGPQSPGGIGAALDELPYVQILVGSKCDLTIASTTDDRLPTFGGFGFAFRKGDPLID</sequence>
<keyword evidence="2" id="KW-0813">Transport</keyword>
<name>A0A8T2RYL7_CERRI</name>
<comment type="caution">
    <text evidence="13">The sequence shown here is derived from an EMBL/GenBank/DDBJ whole genome shotgun (WGS) entry which is preliminary data.</text>
</comment>
<organism evidence="13 14">
    <name type="scientific">Ceratopteris richardii</name>
    <name type="common">Triangle waterfern</name>
    <dbReference type="NCBI Taxonomy" id="49495"/>
    <lineage>
        <taxon>Eukaryota</taxon>
        <taxon>Viridiplantae</taxon>
        <taxon>Streptophyta</taxon>
        <taxon>Embryophyta</taxon>
        <taxon>Tracheophyta</taxon>
        <taxon>Polypodiopsida</taxon>
        <taxon>Polypodiidae</taxon>
        <taxon>Polypodiales</taxon>
        <taxon>Pteridineae</taxon>
        <taxon>Pteridaceae</taxon>
        <taxon>Parkerioideae</taxon>
        <taxon>Ceratopteris</taxon>
    </lineage>
</organism>
<evidence type="ECO:0000256" key="8">
    <source>
        <dbReference type="ARBA" id="ARBA00023180"/>
    </source>
</evidence>
<dbReference type="Pfam" id="PF00060">
    <property type="entry name" value="Lig_chan"/>
    <property type="match status" value="1"/>
</dbReference>
<keyword evidence="6 11" id="KW-0472">Membrane</keyword>
<feature type="domain" description="Ionotropic glutamate receptor C-terminal" evidence="12">
    <location>
        <begin position="14"/>
        <end position="120"/>
    </location>
</feature>
<evidence type="ECO:0000256" key="6">
    <source>
        <dbReference type="ARBA" id="ARBA00023136"/>
    </source>
</evidence>
<evidence type="ECO:0000256" key="11">
    <source>
        <dbReference type="SAM" id="Phobius"/>
    </source>
</evidence>
<dbReference type="PANTHER" id="PTHR18966">
    <property type="entry name" value="IONOTROPIC GLUTAMATE RECEPTOR"/>
    <property type="match status" value="1"/>
</dbReference>
<dbReference type="Proteomes" id="UP000825935">
    <property type="component" value="Chromosome 23"/>
</dbReference>
<dbReference type="OrthoDB" id="5984008at2759"/>
<comment type="subcellular location">
    <subcellularLocation>
        <location evidence="1">Membrane</location>
        <topology evidence="1">Multi-pass membrane protein</topology>
    </subcellularLocation>
</comment>
<accession>A0A8T2RYL7</accession>
<keyword evidence="4 11" id="KW-1133">Transmembrane helix</keyword>
<dbReference type="GO" id="GO:0016020">
    <property type="term" value="C:membrane"/>
    <property type="evidence" value="ECO:0007669"/>
    <property type="project" value="UniProtKB-SubCell"/>
</dbReference>
<reference evidence="13 14" key="1">
    <citation type="submission" date="2021-08" db="EMBL/GenBank/DDBJ databases">
        <title>WGS assembly of Ceratopteris richardii.</title>
        <authorList>
            <person name="Marchant D.B."/>
            <person name="Chen G."/>
            <person name="Jenkins J."/>
            <person name="Shu S."/>
            <person name="Leebens-Mack J."/>
            <person name="Grimwood J."/>
            <person name="Schmutz J."/>
            <person name="Soltis P."/>
            <person name="Soltis D."/>
            <person name="Chen Z.-H."/>
        </authorList>
    </citation>
    <scope>NUCLEOTIDE SEQUENCE [LARGE SCALE GENOMIC DNA]</scope>
    <source>
        <strain evidence="13">Whitten #5841</strain>
        <tissue evidence="13">Leaf</tissue>
    </source>
</reference>
<keyword evidence="5" id="KW-0406">Ion transport</keyword>
<keyword evidence="7" id="KW-0675">Receptor</keyword>
<evidence type="ECO:0000256" key="5">
    <source>
        <dbReference type="ARBA" id="ARBA00023065"/>
    </source>
</evidence>
<evidence type="ECO:0000256" key="7">
    <source>
        <dbReference type="ARBA" id="ARBA00023170"/>
    </source>
</evidence>
<dbReference type="GO" id="GO:0015276">
    <property type="term" value="F:ligand-gated monoatomic ion channel activity"/>
    <property type="evidence" value="ECO:0007669"/>
    <property type="project" value="InterPro"/>
</dbReference>
<dbReference type="InterPro" id="IPR015683">
    <property type="entry name" value="Ionotropic_Glu_rcpt"/>
</dbReference>
<keyword evidence="14" id="KW-1185">Reference proteome</keyword>
<proteinExistence type="predicted"/>
<keyword evidence="10" id="KW-0407">Ion channel</keyword>
<protein>
    <recommendedName>
        <fullName evidence="12">Ionotropic glutamate receptor C-terminal domain-containing protein</fullName>
    </recommendedName>
</protein>
<gene>
    <name evidence="13" type="ORF">KP509_23G025200</name>
</gene>
<keyword evidence="3 11" id="KW-0812">Transmembrane</keyword>
<dbReference type="AlphaFoldDB" id="A0A8T2RYL7"/>
<evidence type="ECO:0000256" key="1">
    <source>
        <dbReference type="ARBA" id="ARBA00004141"/>
    </source>
</evidence>
<dbReference type="Gene3D" id="1.10.287.70">
    <property type="match status" value="1"/>
</dbReference>
<evidence type="ECO:0000313" key="13">
    <source>
        <dbReference type="EMBL" id="KAH7301412.1"/>
    </source>
</evidence>
<feature type="transmembrane region" description="Helical" evidence="11">
    <location>
        <begin position="21"/>
        <end position="41"/>
    </location>
</feature>
<keyword evidence="9" id="KW-1071">Ligand-gated ion channel</keyword>